<dbReference type="GO" id="GO:0003677">
    <property type="term" value="F:DNA binding"/>
    <property type="evidence" value="ECO:0007669"/>
    <property type="project" value="UniProtKB-KW"/>
</dbReference>
<proteinExistence type="predicted"/>
<dbReference type="PROSITE" id="PS50043">
    <property type="entry name" value="HTH_LUXR_2"/>
    <property type="match status" value="1"/>
</dbReference>
<feature type="compositionally biased region" description="Basic and acidic residues" evidence="2">
    <location>
        <begin position="9"/>
        <end position="20"/>
    </location>
</feature>
<dbReference type="Gene3D" id="1.25.40.10">
    <property type="entry name" value="Tetratricopeptide repeat domain"/>
    <property type="match status" value="2"/>
</dbReference>
<dbReference type="InterPro" id="IPR016032">
    <property type="entry name" value="Sig_transdc_resp-reg_C-effctor"/>
</dbReference>
<evidence type="ECO:0000256" key="1">
    <source>
        <dbReference type="ARBA" id="ARBA00023125"/>
    </source>
</evidence>
<dbReference type="PANTHER" id="PTHR43214:SF37">
    <property type="entry name" value="TRANSCRIPTIONAL REGULATORY PROTEIN YDFI"/>
    <property type="match status" value="1"/>
</dbReference>
<dbReference type="SUPFAM" id="SSF48452">
    <property type="entry name" value="TPR-like"/>
    <property type="match status" value="2"/>
</dbReference>
<dbReference type="Gene3D" id="1.10.10.10">
    <property type="entry name" value="Winged helix-like DNA-binding domain superfamily/Winged helix DNA-binding domain"/>
    <property type="match status" value="1"/>
</dbReference>
<dbReference type="SMART" id="SM00421">
    <property type="entry name" value="HTH_LUXR"/>
    <property type="match status" value="1"/>
</dbReference>
<keyword evidence="5" id="KW-1185">Reference proteome</keyword>
<dbReference type="EMBL" id="FNEE01000002">
    <property type="protein sequence ID" value="SDI52283.1"/>
    <property type="molecule type" value="Genomic_DNA"/>
</dbReference>
<evidence type="ECO:0000313" key="4">
    <source>
        <dbReference type="EMBL" id="SDI52283.1"/>
    </source>
</evidence>
<sequence>MSQPSQGEKQPDNAKSVDHLERGRRHYEQRAWADAYEALVLADSTCPLGTDDLERLAMSAYLIGREQDYLKALDRAHRAFLDADECARAARCAFWIGLCLLFRGETGPATGWFGRAERIIAREGGECAEEGYVLLSRAARCLAESDSQGAYDAAAKGVEVGERFREPDLIACTRHLQGQALLQQWQVEQGLALLDEAMVSVVAGELSPRMTGLIYCSVIDSCMQFYAFDRAREWTFALSRWCEGQSQLVSFTGACLVHRAEIMQLQGAWPDAVEEAHRACSGFPEEVGQQPPAAAFYRRGELHRLRGEFTAAEEAYRDASARGLEPQPGLALLRMAQGRLDAATIAIRRTVNGTSDRLQRAKLLPACVEIMLAAGDVAGARDACRELEEIAQDIGVAVLGGMAAHARGSVELAEGDAAAALWSLRQAFEFWHKAGAPYQAARARELVGLACHALGDEEAAGLELEAAKTTFQQLGGAPDLDRIASHSHGTEFAYSHGLTKRELQILRLVAAGRTNKVIASELFVSQRTVDRHVSNLFGKLDVSSRAAAASYAHKHRLI</sequence>
<accession>A0A1G8L9J4</accession>
<dbReference type="CDD" id="cd06170">
    <property type="entry name" value="LuxR_C_like"/>
    <property type="match status" value="1"/>
</dbReference>
<evidence type="ECO:0000259" key="3">
    <source>
        <dbReference type="PROSITE" id="PS50043"/>
    </source>
</evidence>
<evidence type="ECO:0000313" key="5">
    <source>
        <dbReference type="Proteomes" id="UP000198894"/>
    </source>
</evidence>
<reference evidence="5" key="1">
    <citation type="submission" date="2016-10" db="EMBL/GenBank/DDBJ databases">
        <authorList>
            <person name="Varghese N."/>
            <person name="Submissions S."/>
        </authorList>
    </citation>
    <scope>NUCLEOTIDE SEQUENCE [LARGE SCALE GENOMIC DNA]</scope>
    <source>
        <strain evidence="5">CGMCC 1.11022</strain>
    </source>
</reference>
<dbReference type="PROSITE" id="PS00622">
    <property type="entry name" value="HTH_LUXR_1"/>
    <property type="match status" value="1"/>
</dbReference>
<name>A0A1G8L9J4_9HYPH</name>
<evidence type="ECO:0000256" key="2">
    <source>
        <dbReference type="SAM" id="MobiDB-lite"/>
    </source>
</evidence>
<dbReference type="InterPro" id="IPR036388">
    <property type="entry name" value="WH-like_DNA-bd_sf"/>
</dbReference>
<keyword evidence="1" id="KW-0238">DNA-binding</keyword>
<dbReference type="InterPro" id="IPR039420">
    <property type="entry name" value="WalR-like"/>
</dbReference>
<dbReference type="InterPro" id="IPR000792">
    <property type="entry name" value="Tscrpt_reg_LuxR_C"/>
</dbReference>
<protein>
    <submittedName>
        <fullName evidence="4">Regulatory protein, luxR family</fullName>
    </submittedName>
</protein>
<dbReference type="AlphaFoldDB" id="A0A1G8L9J4"/>
<dbReference type="PRINTS" id="PR00038">
    <property type="entry name" value="HTHLUXR"/>
</dbReference>
<dbReference type="Pfam" id="PF00196">
    <property type="entry name" value="GerE"/>
    <property type="match status" value="1"/>
</dbReference>
<dbReference type="InterPro" id="IPR011990">
    <property type="entry name" value="TPR-like_helical_dom_sf"/>
</dbReference>
<feature type="region of interest" description="Disordered" evidence="2">
    <location>
        <begin position="1"/>
        <end position="20"/>
    </location>
</feature>
<dbReference type="GO" id="GO:0006355">
    <property type="term" value="P:regulation of DNA-templated transcription"/>
    <property type="evidence" value="ECO:0007669"/>
    <property type="project" value="InterPro"/>
</dbReference>
<dbReference type="PANTHER" id="PTHR43214">
    <property type="entry name" value="TWO-COMPONENT RESPONSE REGULATOR"/>
    <property type="match status" value="1"/>
</dbReference>
<feature type="domain" description="HTH luxR-type" evidence="3">
    <location>
        <begin position="491"/>
        <end position="556"/>
    </location>
</feature>
<dbReference type="Proteomes" id="UP000198894">
    <property type="component" value="Unassembled WGS sequence"/>
</dbReference>
<gene>
    <name evidence="4" type="ORF">SAMN05428953_102183</name>
</gene>
<organism evidence="4 5">
    <name type="scientific">Mesorhizobium muleiense</name>
    <dbReference type="NCBI Taxonomy" id="1004279"/>
    <lineage>
        <taxon>Bacteria</taxon>
        <taxon>Pseudomonadati</taxon>
        <taxon>Pseudomonadota</taxon>
        <taxon>Alphaproteobacteria</taxon>
        <taxon>Hyphomicrobiales</taxon>
        <taxon>Phyllobacteriaceae</taxon>
        <taxon>Mesorhizobium</taxon>
    </lineage>
</organism>
<dbReference type="SUPFAM" id="SSF46894">
    <property type="entry name" value="C-terminal effector domain of the bipartite response regulators"/>
    <property type="match status" value="1"/>
</dbReference>